<keyword evidence="5" id="KW-1185">Reference proteome</keyword>
<dbReference type="PANTHER" id="PTHR33498:SF1">
    <property type="entry name" value="TRANSPOSASE FOR INSERTION SEQUENCE ELEMENT IS1557"/>
    <property type="match status" value="1"/>
</dbReference>
<dbReference type="Pfam" id="PF14690">
    <property type="entry name" value="Zn_ribbon_ISL3"/>
    <property type="match status" value="1"/>
</dbReference>
<dbReference type="EMBL" id="JACTUZ010000008">
    <property type="protein sequence ID" value="MBC9176141.1"/>
    <property type="molecule type" value="Genomic_DNA"/>
</dbReference>
<gene>
    <name evidence="4" type="ORF">IBL25_04185</name>
</gene>
<feature type="domain" description="Transposase IS204/IS1001/IS1096/IS1165 zinc-finger" evidence="3">
    <location>
        <begin position="35"/>
        <end position="79"/>
    </location>
</feature>
<sequence length="391" mass="41815">MLKRLLPLIPAGLLVRQILPAPGGLVIVVAPRDRAVACPDCGAPSAVVHSRYDRHLQDLPWQGRPVTLQIQARRLRCRNRECRRQTFVERLAEGAAGGARRTLRLADLQRHLGLALGGEAGARLAARLAIPVSADTLLRMACRSSPPPEPGPPPRVLGVDDWAWRRGHRYGSILVDLERNQVVDLLPDRQAETLSDWLRQHPGVEVVARDRACTYVDGARQGAPGAVQVADRWHLLRNLGDAVQAVMERHHAAIRRIGRGGDRLCHEGGCRCPHAGQTLGSPAAPGGGTVTSAGPLRGSHQHARGRRLDQRHVAPAGRRSQDAPSLAAGQGRPKLVQGTAGQHPGSPPRYPGAALGGGLPQCCPAVAGTGQRRLSRPPLDRPGLGHRAAQA</sequence>
<organism evidence="4 5">
    <name type="scientific">Pseudoroseomonas ludipueritiae</name>
    <dbReference type="NCBI Taxonomy" id="198093"/>
    <lineage>
        <taxon>Bacteria</taxon>
        <taxon>Pseudomonadati</taxon>
        <taxon>Pseudomonadota</taxon>
        <taxon>Alphaproteobacteria</taxon>
        <taxon>Acetobacterales</taxon>
        <taxon>Acetobacteraceae</taxon>
        <taxon>Pseudoroseomonas</taxon>
    </lineage>
</organism>
<dbReference type="InterPro" id="IPR047951">
    <property type="entry name" value="Transpos_ISL3"/>
</dbReference>
<dbReference type="InterPro" id="IPR002560">
    <property type="entry name" value="Transposase_DDE"/>
</dbReference>
<dbReference type="NCBIfam" id="NF033550">
    <property type="entry name" value="transpos_ISL3"/>
    <property type="match status" value="1"/>
</dbReference>
<name>A0ABR7R348_9PROT</name>
<protein>
    <submittedName>
        <fullName evidence="4">ISL3 family transposase</fullName>
    </submittedName>
</protein>
<comment type="caution">
    <text evidence="4">The sequence shown here is derived from an EMBL/GenBank/DDBJ whole genome shotgun (WGS) entry which is preliminary data.</text>
</comment>
<dbReference type="Pfam" id="PF01610">
    <property type="entry name" value="DDE_Tnp_ISL3"/>
    <property type="match status" value="1"/>
</dbReference>
<proteinExistence type="predicted"/>
<evidence type="ECO:0000313" key="4">
    <source>
        <dbReference type="EMBL" id="MBC9176141.1"/>
    </source>
</evidence>
<dbReference type="Proteomes" id="UP000603940">
    <property type="component" value="Unassembled WGS sequence"/>
</dbReference>
<dbReference type="PANTHER" id="PTHR33498">
    <property type="entry name" value="TRANSPOSASE FOR INSERTION SEQUENCE ELEMENT IS1557"/>
    <property type="match status" value="1"/>
</dbReference>
<evidence type="ECO:0000259" key="2">
    <source>
        <dbReference type="Pfam" id="PF01610"/>
    </source>
</evidence>
<evidence type="ECO:0000256" key="1">
    <source>
        <dbReference type="SAM" id="MobiDB-lite"/>
    </source>
</evidence>
<feature type="domain" description="Transposase IS204/IS1001/IS1096/IS1165 DDE" evidence="2">
    <location>
        <begin position="157"/>
        <end position="256"/>
    </location>
</feature>
<accession>A0ABR7R348</accession>
<feature type="region of interest" description="Disordered" evidence="1">
    <location>
        <begin position="278"/>
        <end position="391"/>
    </location>
</feature>
<evidence type="ECO:0000313" key="5">
    <source>
        <dbReference type="Proteomes" id="UP000603940"/>
    </source>
</evidence>
<dbReference type="InterPro" id="IPR029261">
    <property type="entry name" value="Transposase_Znf"/>
</dbReference>
<evidence type="ECO:0000259" key="3">
    <source>
        <dbReference type="Pfam" id="PF14690"/>
    </source>
</evidence>
<dbReference type="RefSeq" id="WP_187777304.1">
    <property type="nucleotide sequence ID" value="NZ_JACTUZ010000008.1"/>
</dbReference>
<reference evidence="4 5" key="1">
    <citation type="journal article" date="2009" name="Int. J. Syst. Evol. Microbiol.">
        <title>Transfer of Teichococcus ludipueritiae and Muricoccus roseus to the genus Roseomonas, as Roseomonas ludipueritiae comb. nov. and Roseomonas rosea comb. nov., respectively, and emended description of the genus Roseomonas.</title>
        <authorList>
            <person name="Sanchez-Porro C."/>
            <person name="Gallego V."/>
            <person name="Busse H.J."/>
            <person name="Kampfer P."/>
            <person name="Ventosa A."/>
        </authorList>
    </citation>
    <scope>NUCLEOTIDE SEQUENCE [LARGE SCALE GENOMIC DNA]</scope>
    <source>
        <strain evidence="4 5">DSM 14915</strain>
    </source>
</reference>